<keyword evidence="4" id="KW-1185">Reference proteome</keyword>
<feature type="compositionally biased region" description="Basic and acidic residues" evidence="1">
    <location>
        <begin position="385"/>
        <end position="399"/>
    </location>
</feature>
<dbReference type="STRING" id="188477.A0A3S0ZEU7"/>
<dbReference type="OrthoDB" id="6066929at2759"/>
<dbReference type="EMBL" id="RQTK01000698">
    <property type="protein sequence ID" value="RUS75948.1"/>
    <property type="molecule type" value="Genomic_DNA"/>
</dbReference>
<comment type="caution">
    <text evidence="3">The sequence shown here is derived from an EMBL/GenBank/DDBJ whole genome shotgun (WGS) entry which is preliminary data.</text>
</comment>
<feature type="region of interest" description="Disordered" evidence="1">
    <location>
        <begin position="982"/>
        <end position="1035"/>
    </location>
</feature>
<organism evidence="3 4">
    <name type="scientific">Elysia chlorotica</name>
    <name type="common">Eastern emerald elysia</name>
    <name type="synonym">Sea slug</name>
    <dbReference type="NCBI Taxonomy" id="188477"/>
    <lineage>
        <taxon>Eukaryota</taxon>
        <taxon>Metazoa</taxon>
        <taxon>Spiralia</taxon>
        <taxon>Lophotrochozoa</taxon>
        <taxon>Mollusca</taxon>
        <taxon>Gastropoda</taxon>
        <taxon>Heterobranchia</taxon>
        <taxon>Euthyneura</taxon>
        <taxon>Panpulmonata</taxon>
        <taxon>Sacoglossa</taxon>
        <taxon>Placobranchoidea</taxon>
        <taxon>Plakobranchidae</taxon>
        <taxon>Elysia</taxon>
    </lineage>
</organism>
<reference evidence="3 4" key="1">
    <citation type="submission" date="2019-01" db="EMBL/GenBank/DDBJ databases">
        <title>A draft genome assembly of the solar-powered sea slug Elysia chlorotica.</title>
        <authorList>
            <person name="Cai H."/>
            <person name="Li Q."/>
            <person name="Fang X."/>
            <person name="Li J."/>
            <person name="Curtis N.E."/>
            <person name="Altenburger A."/>
            <person name="Shibata T."/>
            <person name="Feng M."/>
            <person name="Maeda T."/>
            <person name="Schwartz J.A."/>
            <person name="Shigenobu S."/>
            <person name="Lundholm N."/>
            <person name="Nishiyama T."/>
            <person name="Yang H."/>
            <person name="Hasebe M."/>
            <person name="Li S."/>
            <person name="Pierce S.K."/>
            <person name="Wang J."/>
        </authorList>
    </citation>
    <scope>NUCLEOTIDE SEQUENCE [LARGE SCALE GENOMIC DNA]</scope>
    <source>
        <strain evidence="3">EC2010</strain>
        <tissue evidence="3">Whole organism of an adult</tissue>
    </source>
</reference>
<feature type="chain" id="PRO_5018636174" evidence="2">
    <location>
        <begin position="26"/>
        <end position="1279"/>
    </location>
</feature>
<sequence length="1279" mass="141853">MSLNVAHFVFAVLASLFAAAHIVDALPSQDPGTHDKTLNSKNGDSLIVHSQSKRSVNELISPEEDRLTTYPDVVRSVSGQDEPGETQENMYGEGNLTKERLRLLGLALAAFANSLAMKEGKVWKSFAESGAGESLTGKRTALRQWAGRESSGDRVDLQGTDGDAQADKAEIIRWIAKKTGIKPHRNFLRGLTGQISSQYEGTHSGNIGAESHSFADETAVKRSPFGPWKGKRSQISPDKLNTYLPEVIEEILLLEEVLSPLEELDDFSKGQLTDFIANLDSSDNLEEEDIYENKNGEVDKRDGRDKVNSSSGRRRGFKPWNGKRSALGGIQFGERSLRDALQSRRRLELLVALRELYRQIVSRRSQRDYSASILDEENTGQETGSSHDDQQNTKEERARKNNSGVVRAYEKPHRKRPAFHSWAGKRASLVHGLRHKRSSDSLSQPKDNERFLEENGNNKDLVLGIDQDKIAIDVNQITNESAVGKRTRSFGPWNGKRSSLKEDIDFHNKQVASVKNPNMVITDVDLSTSLGNVDEKRSRGFSAWNGKRDSDDSSNMIAGDCAVQSDGQFEHSIDGTFEGLSPDTEKAESSEKGVVSLNHDGEEVGDTETSGILKLDVHGVKPTSSVLQTQEKSEQPHPSVPIVFKRQGFHSWSGKRSQEPARSIIIRGSSLGPSKRPAFQAWSGKRSQYSLDWSSLDKRAAFHAWSGKRSIEPDQSHVPQSILSSQVKRPAFKAWSGKRSLNTAQNYMTHGSSLGLAKRPAFYAWSGKRSLYPLSWSILDKRPAFHAWPGKRSLHPGQSYFIQGSSSQLAKRPAFQAWSGKRSLHADQSYIPQRPYSGPSKRPAFHAWSGKRFQYQGEWSSQDQRPAFRAWSGKRKRSLEPYHMPQSVLSSPVKRQAFRAWSGKRSSLVPSFDRHLQQNGILSQQQSLAKLQQQQGQQYQKQQQDQSEYPWQPLAVSSFSPQAHFSSASSKVLSGFLPTDVDTPTGTDGAARQAVGGNTVDTEAPGLEMAKRRGFSAWNGKKRAANNDGMSSQDESIDKRAYFHAWSGKKRSYGSDIPDQKNKRPAFQAWHGKKRVHDGALEPEVRNPLQKQYSSHFPVIISNTGNDMATLSEVLPDSSFGKIFPSPDSDGGWSENHSYRGLNQNPAGSRLFHTTQFQPPVDGIPNHGLDGISDHALGGIPDHELSKRPQFRAWAGKKRSTSSSPFTLFEHTVHQQLTNGKSRDLVQLTNEGSEGGVQTTSVQSESGSQPGKQPAFQACLGKRGSNQEQASIKEFQTTT</sequence>
<feature type="region of interest" description="Disordered" evidence="1">
    <location>
        <begin position="287"/>
        <end position="322"/>
    </location>
</feature>
<keyword evidence="2" id="KW-0732">Signal</keyword>
<feature type="compositionally biased region" description="Polar residues" evidence="1">
    <location>
        <begin position="1264"/>
        <end position="1279"/>
    </location>
</feature>
<feature type="compositionally biased region" description="Basic and acidic residues" evidence="1">
    <location>
        <begin position="291"/>
        <end position="307"/>
    </location>
</feature>
<feature type="compositionally biased region" description="Polar residues" evidence="1">
    <location>
        <begin position="1228"/>
        <end position="1251"/>
    </location>
</feature>
<feature type="region of interest" description="Disordered" evidence="1">
    <location>
        <begin position="433"/>
        <end position="452"/>
    </location>
</feature>
<gene>
    <name evidence="3" type="ORF">EGW08_016294</name>
</gene>
<feature type="region of interest" description="Disordered" evidence="1">
    <location>
        <begin position="1228"/>
        <end position="1279"/>
    </location>
</feature>
<feature type="region of interest" description="Disordered" evidence="1">
    <location>
        <begin position="375"/>
        <end position="422"/>
    </location>
</feature>
<name>A0A3S0ZEU7_ELYCH</name>
<evidence type="ECO:0000256" key="1">
    <source>
        <dbReference type="SAM" id="MobiDB-lite"/>
    </source>
</evidence>
<proteinExistence type="predicted"/>
<evidence type="ECO:0000256" key="2">
    <source>
        <dbReference type="SAM" id="SignalP"/>
    </source>
</evidence>
<evidence type="ECO:0000313" key="3">
    <source>
        <dbReference type="EMBL" id="RUS75948.1"/>
    </source>
</evidence>
<dbReference type="Proteomes" id="UP000271974">
    <property type="component" value="Unassembled WGS sequence"/>
</dbReference>
<accession>A0A3S0ZEU7</accession>
<feature type="signal peptide" evidence="2">
    <location>
        <begin position="1"/>
        <end position="25"/>
    </location>
</feature>
<evidence type="ECO:0000313" key="4">
    <source>
        <dbReference type="Proteomes" id="UP000271974"/>
    </source>
</evidence>
<dbReference type="AlphaFoldDB" id="A0A3S0ZEU7"/>
<protein>
    <submittedName>
        <fullName evidence="3">Uncharacterized protein</fullName>
    </submittedName>
</protein>